<dbReference type="Pfam" id="PF09346">
    <property type="entry name" value="SMI1_KNR4"/>
    <property type="match status" value="1"/>
</dbReference>
<evidence type="ECO:0000313" key="3">
    <source>
        <dbReference type="Proteomes" id="UP000075573"/>
    </source>
</evidence>
<dbReference type="Proteomes" id="UP000075573">
    <property type="component" value="Unassembled WGS sequence"/>
</dbReference>
<organism evidence="2 3">
    <name type="scientific">Gluconobacter potus</name>
    <dbReference type="NCBI Taxonomy" id="2724927"/>
    <lineage>
        <taxon>Bacteria</taxon>
        <taxon>Pseudomonadati</taxon>
        <taxon>Pseudomonadota</taxon>
        <taxon>Alphaproteobacteria</taxon>
        <taxon>Acetobacterales</taxon>
        <taxon>Acetobacteraceae</taxon>
        <taxon>Gluconobacter</taxon>
    </lineage>
</organism>
<feature type="domain" description="Knr4/Smi1-like" evidence="1">
    <location>
        <begin position="36"/>
        <end position="164"/>
    </location>
</feature>
<proteinExistence type="predicted"/>
<dbReference type="InterPro" id="IPR018958">
    <property type="entry name" value="Knr4/Smi1-like_dom"/>
</dbReference>
<comment type="caution">
    <text evidence="2">The sequence shown here is derived from an EMBL/GenBank/DDBJ whole genome shotgun (WGS) entry which is preliminary data.</text>
</comment>
<dbReference type="Gene3D" id="3.40.1580.10">
    <property type="entry name" value="SMI1/KNR4-like"/>
    <property type="match status" value="1"/>
</dbReference>
<protein>
    <recommendedName>
        <fullName evidence="1">Knr4/Smi1-like domain-containing protein</fullName>
    </recommendedName>
</protein>
<dbReference type="AlphaFoldDB" id="A0A149QYS4"/>
<dbReference type="SUPFAM" id="SSF160631">
    <property type="entry name" value="SMI1/KNR4-like"/>
    <property type="match status" value="1"/>
</dbReference>
<sequence length="205" mass="22879">MWSKLMIDFKARLACDITPPDPALARQMVAELTSRMRLPDDYAAFLLKVGAFTKLVPFLVYAPGPFTDDYLEIMTIFVANARDYRDIKENLAVPIANGFLQIGYDSGAHPYLMSVQDEDFGSVYCVESDEFADENGDSYLPDSPGVGDAVRRHRVSTSFTGFLERLRCDDVFMPVEAADPSVHGDHMAWASKDGVLPRHSGWDVE</sequence>
<dbReference type="EMBL" id="LHZB01000099">
    <property type="protein sequence ID" value="KXV02287.1"/>
    <property type="molecule type" value="Genomic_DNA"/>
</dbReference>
<evidence type="ECO:0000313" key="2">
    <source>
        <dbReference type="EMBL" id="KXV02287.1"/>
    </source>
</evidence>
<dbReference type="PATRIC" id="fig|442.7.peg.1983"/>
<gene>
    <name evidence="2" type="ORF">AD929_03120</name>
</gene>
<dbReference type="InterPro" id="IPR037883">
    <property type="entry name" value="Knr4/Smi1-like_sf"/>
</dbReference>
<name>A0A149QYS4_9PROT</name>
<evidence type="ECO:0000259" key="1">
    <source>
        <dbReference type="Pfam" id="PF09346"/>
    </source>
</evidence>
<accession>A0A149QYS4</accession>
<reference evidence="2 3" key="1">
    <citation type="submission" date="2015-06" db="EMBL/GenBank/DDBJ databases">
        <title>Improved classification and identification of acetic acid bacteria using matrix-assisted laser desorption/ionization time-of-flight mass spectrometry; Gluconobacter nephelii and Gluconobacter uchimurae are later heterotypic synonyms of Gluconobacter japonicus and Gluconobacter oxydans, respectively.</title>
        <authorList>
            <person name="Li L."/>
            <person name="Cleenwerck I."/>
            <person name="De Vuyst L."/>
            <person name="Vandamme P."/>
        </authorList>
    </citation>
    <scope>NUCLEOTIDE SEQUENCE [LARGE SCALE GENOMIC DNA]</scope>
    <source>
        <strain evidence="2 3">LMG 1764</strain>
    </source>
</reference>